<name>A0ABD6AVQ6_9EURY</name>
<evidence type="ECO:0000313" key="3">
    <source>
        <dbReference type="Proteomes" id="UP001597187"/>
    </source>
</evidence>
<comment type="caution">
    <text evidence="2">The sequence shown here is derived from an EMBL/GenBank/DDBJ whole genome shotgun (WGS) entry which is preliminary data.</text>
</comment>
<dbReference type="EMBL" id="JBHUDC010000005">
    <property type="protein sequence ID" value="MFD1513658.1"/>
    <property type="molecule type" value="Genomic_DNA"/>
</dbReference>
<evidence type="ECO:0000259" key="1">
    <source>
        <dbReference type="PROSITE" id="PS51819"/>
    </source>
</evidence>
<dbReference type="InterPro" id="IPR029068">
    <property type="entry name" value="Glyas_Bleomycin-R_OHBP_Dase"/>
</dbReference>
<keyword evidence="3" id="KW-1185">Reference proteome</keyword>
<dbReference type="InterPro" id="IPR037523">
    <property type="entry name" value="VOC_core"/>
</dbReference>
<dbReference type="InterPro" id="IPR004360">
    <property type="entry name" value="Glyas_Fos-R_dOase_dom"/>
</dbReference>
<sequence length="136" mass="15113">MDVRHIDHVNLRIPADGVEEALAFYVDRLGFDADRMDAFEAGEKPFFSIRLAPEHVVHLWPSEEFEPPTGTSYDHLALVVDHDVETVRARLDEAGVVVERELDAPTGATGTAPAVYARDPFGYRVELKAPTDPDDV</sequence>
<gene>
    <name evidence="2" type="ORF">ACFSBT_10235</name>
</gene>
<proteinExistence type="predicted"/>
<feature type="domain" description="VOC" evidence="1">
    <location>
        <begin position="5"/>
        <end position="130"/>
    </location>
</feature>
<dbReference type="Gene3D" id="3.10.180.10">
    <property type="entry name" value="2,3-Dihydroxybiphenyl 1,2-Dioxygenase, domain 1"/>
    <property type="match status" value="1"/>
</dbReference>
<protein>
    <submittedName>
        <fullName evidence="2">VOC family protein</fullName>
    </submittedName>
</protein>
<dbReference type="Proteomes" id="UP001597187">
    <property type="component" value="Unassembled WGS sequence"/>
</dbReference>
<dbReference type="Pfam" id="PF00903">
    <property type="entry name" value="Glyoxalase"/>
    <property type="match status" value="1"/>
</dbReference>
<accession>A0ABD6AVQ6</accession>
<organism evidence="2 3">
    <name type="scientific">Halomarina rubra</name>
    <dbReference type="NCBI Taxonomy" id="2071873"/>
    <lineage>
        <taxon>Archaea</taxon>
        <taxon>Methanobacteriati</taxon>
        <taxon>Methanobacteriota</taxon>
        <taxon>Stenosarchaea group</taxon>
        <taxon>Halobacteria</taxon>
        <taxon>Halobacteriales</taxon>
        <taxon>Natronomonadaceae</taxon>
        <taxon>Halomarina</taxon>
    </lineage>
</organism>
<reference evidence="2 3" key="1">
    <citation type="journal article" date="2019" name="Int. J. Syst. Evol. Microbiol.">
        <title>The Global Catalogue of Microorganisms (GCM) 10K type strain sequencing project: providing services to taxonomists for standard genome sequencing and annotation.</title>
        <authorList>
            <consortium name="The Broad Institute Genomics Platform"/>
            <consortium name="The Broad Institute Genome Sequencing Center for Infectious Disease"/>
            <person name="Wu L."/>
            <person name="Ma J."/>
        </authorList>
    </citation>
    <scope>NUCLEOTIDE SEQUENCE [LARGE SCALE GENOMIC DNA]</scope>
    <source>
        <strain evidence="2 3">CGMCC 1.12563</strain>
    </source>
</reference>
<dbReference type="AlphaFoldDB" id="A0ABD6AVQ6"/>
<dbReference type="PROSITE" id="PS51819">
    <property type="entry name" value="VOC"/>
    <property type="match status" value="1"/>
</dbReference>
<evidence type="ECO:0000313" key="2">
    <source>
        <dbReference type="EMBL" id="MFD1513658.1"/>
    </source>
</evidence>
<dbReference type="SUPFAM" id="SSF54593">
    <property type="entry name" value="Glyoxalase/Bleomycin resistance protein/Dihydroxybiphenyl dioxygenase"/>
    <property type="match status" value="1"/>
</dbReference>
<dbReference type="RefSeq" id="WP_250873633.1">
    <property type="nucleotide sequence ID" value="NZ_JALXFV010000005.1"/>
</dbReference>